<keyword evidence="3" id="KW-1185">Reference proteome</keyword>
<dbReference type="AlphaFoldDB" id="A0AAD8GU26"/>
<reference evidence="2" key="1">
    <citation type="submission" date="2023-02" db="EMBL/GenBank/DDBJ databases">
        <title>Genome of toxic invasive species Heracleum sosnowskyi carries increased number of genes despite the absence of recent whole-genome duplications.</title>
        <authorList>
            <person name="Schelkunov M."/>
            <person name="Shtratnikova V."/>
            <person name="Makarenko M."/>
            <person name="Klepikova A."/>
            <person name="Omelchenko D."/>
            <person name="Novikova G."/>
            <person name="Obukhova E."/>
            <person name="Bogdanov V."/>
            <person name="Penin A."/>
            <person name="Logacheva M."/>
        </authorList>
    </citation>
    <scope>NUCLEOTIDE SEQUENCE</scope>
    <source>
        <strain evidence="2">Hsosn_3</strain>
        <tissue evidence="2">Leaf</tissue>
    </source>
</reference>
<dbReference type="EMBL" id="JAUIZM010000011">
    <property type="protein sequence ID" value="KAK1354269.1"/>
    <property type="molecule type" value="Genomic_DNA"/>
</dbReference>
<proteinExistence type="predicted"/>
<comment type="caution">
    <text evidence="2">The sequence shown here is derived from an EMBL/GenBank/DDBJ whole genome shotgun (WGS) entry which is preliminary data.</text>
</comment>
<organism evidence="2 3">
    <name type="scientific">Heracleum sosnowskyi</name>
    <dbReference type="NCBI Taxonomy" id="360622"/>
    <lineage>
        <taxon>Eukaryota</taxon>
        <taxon>Viridiplantae</taxon>
        <taxon>Streptophyta</taxon>
        <taxon>Embryophyta</taxon>
        <taxon>Tracheophyta</taxon>
        <taxon>Spermatophyta</taxon>
        <taxon>Magnoliopsida</taxon>
        <taxon>eudicotyledons</taxon>
        <taxon>Gunneridae</taxon>
        <taxon>Pentapetalae</taxon>
        <taxon>asterids</taxon>
        <taxon>campanulids</taxon>
        <taxon>Apiales</taxon>
        <taxon>Apiaceae</taxon>
        <taxon>Apioideae</taxon>
        <taxon>apioid superclade</taxon>
        <taxon>Tordylieae</taxon>
        <taxon>Tordyliinae</taxon>
        <taxon>Heracleum</taxon>
    </lineage>
</organism>
<evidence type="ECO:0000313" key="3">
    <source>
        <dbReference type="Proteomes" id="UP001237642"/>
    </source>
</evidence>
<protein>
    <submittedName>
        <fullName evidence="2">Uncharacterized protein</fullName>
    </submittedName>
</protein>
<gene>
    <name evidence="2" type="ORF">POM88_047525</name>
</gene>
<accession>A0AAD8GU26</accession>
<name>A0AAD8GU26_9APIA</name>
<feature type="compositionally biased region" description="Polar residues" evidence="1">
    <location>
        <begin position="123"/>
        <end position="136"/>
    </location>
</feature>
<feature type="compositionally biased region" description="Basic and acidic residues" evidence="1">
    <location>
        <begin position="73"/>
        <end position="103"/>
    </location>
</feature>
<evidence type="ECO:0000256" key="1">
    <source>
        <dbReference type="SAM" id="MobiDB-lite"/>
    </source>
</evidence>
<reference evidence="2" key="2">
    <citation type="submission" date="2023-05" db="EMBL/GenBank/DDBJ databases">
        <authorList>
            <person name="Schelkunov M.I."/>
        </authorList>
    </citation>
    <scope>NUCLEOTIDE SEQUENCE</scope>
    <source>
        <strain evidence="2">Hsosn_3</strain>
        <tissue evidence="2">Leaf</tissue>
    </source>
</reference>
<feature type="region of interest" description="Disordered" evidence="1">
    <location>
        <begin position="41"/>
        <end position="136"/>
    </location>
</feature>
<evidence type="ECO:0000313" key="2">
    <source>
        <dbReference type="EMBL" id="KAK1354269.1"/>
    </source>
</evidence>
<dbReference type="Proteomes" id="UP001237642">
    <property type="component" value="Unassembled WGS sequence"/>
</dbReference>
<sequence>MGAYTSYSDVTIRSTFEAETTESHKQLESSGAISCDATNVNTASDNYDDNEKNCQGGFHFETNPPIPEISYASDKDDVSHHSERREQSRSLQKSSHEHQDLGMESKQSADCGQHFKSKVMDNRGNSESGSFSMKLA</sequence>